<organism evidence="2 3">
    <name type="scientific">Haloplanus litoreus</name>
    <dbReference type="NCBI Taxonomy" id="767515"/>
    <lineage>
        <taxon>Archaea</taxon>
        <taxon>Methanobacteriati</taxon>
        <taxon>Methanobacteriota</taxon>
        <taxon>Stenosarchaea group</taxon>
        <taxon>Halobacteria</taxon>
        <taxon>Halobacteriales</taxon>
        <taxon>Haloferacaceae</taxon>
        <taxon>Haloplanus</taxon>
    </lineage>
</organism>
<evidence type="ECO:0000313" key="2">
    <source>
        <dbReference type="EMBL" id="MFC7255287.1"/>
    </source>
</evidence>
<dbReference type="PANTHER" id="PTHR30244">
    <property type="entry name" value="TRANSAMINASE"/>
    <property type="match status" value="1"/>
</dbReference>
<accession>A0ABD5ZXX7</accession>
<dbReference type="CDD" id="cd00616">
    <property type="entry name" value="AHBA_syn"/>
    <property type="match status" value="1"/>
</dbReference>
<proteinExistence type="inferred from homology"/>
<dbReference type="Gene3D" id="3.90.1150.10">
    <property type="entry name" value="Aspartate Aminotransferase, domain 1"/>
    <property type="match status" value="1"/>
</dbReference>
<dbReference type="SUPFAM" id="SSF53383">
    <property type="entry name" value="PLP-dependent transferases"/>
    <property type="match status" value="1"/>
</dbReference>
<dbReference type="AlphaFoldDB" id="A0ABD5ZXX7"/>
<keyword evidence="2" id="KW-0808">Transferase</keyword>
<comment type="caution">
    <text evidence="2">The sequence shown here is derived from an EMBL/GenBank/DDBJ whole genome shotgun (WGS) entry which is preliminary data.</text>
</comment>
<keyword evidence="1" id="KW-0663">Pyridoxal phosphate</keyword>
<reference evidence="2 3" key="1">
    <citation type="journal article" date="2019" name="Int. J. Syst. Evol. Microbiol.">
        <title>The Global Catalogue of Microorganisms (GCM) 10K type strain sequencing project: providing services to taxonomists for standard genome sequencing and annotation.</title>
        <authorList>
            <consortium name="The Broad Institute Genomics Platform"/>
            <consortium name="The Broad Institute Genome Sequencing Center for Infectious Disease"/>
            <person name="Wu L."/>
            <person name="Ma J."/>
        </authorList>
    </citation>
    <scope>NUCLEOTIDE SEQUENCE [LARGE SCALE GENOMIC DNA]</scope>
    <source>
        <strain evidence="2 3">GX21</strain>
    </source>
</reference>
<dbReference type="GeneID" id="96953639"/>
<evidence type="ECO:0000256" key="1">
    <source>
        <dbReference type="RuleBase" id="RU004508"/>
    </source>
</evidence>
<gene>
    <name evidence="2" type="ORF">ACFQKE_08275</name>
</gene>
<evidence type="ECO:0000313" key="3">
    <source>
        <dbReference type="Proteomes" id="UP001596434"/>
    </source>
</evidence>
<dbReference type="Pfam" id="PF01041">
    <property type="entry name" value="DegT_DnrJ_EryC1"/>
    <property type="match status" value="1"/>
</dbReference>
<dbReference type="InterPro" id="IPR000653">
    <property type="entry name" value="DegT/StrS_aminotransferase"/>
</dbReference>
<dbReference type="EMBL" id="JBHTAT010000001">
    <property type="protein sequence ID" value="MFC7255287.1"/>
    <property type="molecule type" value="Genomic_DNA"/>
</dbReference>
<dbReference type="InterPro" id="IPR015424">
    <property type="entry name" value="PyrdxlP-dep_Trfase"/>
</dbReference>
<dbReference type="PIRSF" id="PIRSF000390">
    <property type="entry name" value="PLP_StrS"/>
    <property type="match status" value="1"/>
</dbReference>
<dbReference type="InterPro" id="IPR015421">
    <property type="entry name" value="PyrdxlP-dep_Trfase_major"/>
</dbReference>
<dbReference type="GO" id="GO:0008483">
    <property type="term" value="F:transaminase activity"/>
    <property type="evidence" value="ECO:0007669"/>
    <property type="project" value="UniProtKB-KW"/>
</dbReference>
<name>A0ABD5ZXX7_9EURY</name>
<comment type="similarity">
    <text evidence="1">Belongs to the DegT/DnrJ/EryC1 family.</text>
</comment>
<protein>
    <submittedName>
        <fullName evidence="2">DegT/DnrJ/EryC1/StrS family aminotransferase</fullName>
    </submittedName>
</protein>
<dbReference type="RefSeq" id="WP_379703510.1">
    <property type="nucleotide sequence ID" value="NZ_JBHTAT010000001.1"/>
</dbReference>
<dbReference type="InterPro" id="IPR015422">
    <property type="entry name" value="PyrdxlP-dep_Trfase_small"/>
</dbReference>
<keyword evidence="3" id="KW-1185">Reference proteome</keyword>
<keyword evidence="2" id="KW-0032">Aminotransferase</keyword>
<dbReference type="PANTHER" id="PTHR30244:SF34">
    <property type="entry name" value="DTDP-4-AMINO-4,6-DIDEOXYGALACTOSE TRANSAMINASE"/>
    <property type="match status" value="1"/>
</dbReference>
<dbReference type="Proteomes" id="UP001596434">
    <property type="component" value="Unassembled WGS sequence"/>
</dbReference>
<sequence>MTDSIPLFEIPWAVQDIQNVIESIGRGGWWANGPFIQEFEEMVASYLGVEHAIAVNSGTSALMAALVGADIGDGDEVIVPSFTQQATVNSVKLVGGKPVFADIDRDTYGLDPTAVEDRITPNTAAILPVHVYGSVCQIEAICEIAADHDVTVIEDAAEAQGAERDGSMAGTVGDVGALSFCQNKIVPAGEGGMVVTDDDDIARSASLYRSHGRATEDYFESSDSGRHVTVGGNFRMPDMIAALGCSQMERIDSLIEGRRDAALAMNEAFEATDGVSPHTMDNGRHVYQFYTVTLDRDIDRDALIEHLAERDISSKVYWNPPVHQSEYYSRGDRALPVTEELSQRVLSLPMHPELSPQEIERIVAGVRSGCEQLR</sequence>
<dbReference type="Gene3D" id="3.40.640.10">
    <property type="entry name" value="Type I PLP-dependent aspartate aminotransferase-like (Major domain)"/>
    <property type="match status" value="1"/>
</dbReference>